<protein>
    <submittedName>
        <fullName evidence="2">DUF1467 family protein</fullName>
    </submittedName>
</protein>
<feature type="transmembrane region" description="Helical" evidence="1">
    <location>
        <begin position="47"/>
        <end position="69"/>
    </location>
</feature>
<keyword evidence="1" id="KW-0472">Membrane</keyword>
<feature type="transmembrane region" description="Helical" evidence="1">
    <location>
        <begin position="6"/>
        <end position="26"/>
    </location>
</feature>
<dbReference type="Proteomes" id="UP001139311">
    <property type="component" value="Unassembled WGS sequence"/>
</dbReference>
<sequence>MGWVSGIVVFFLIWWTALFAVLPIGTRPNPEGDPETGWRGVPERPRLLRKVLLTTVVSAVLWLGVYVLVESEWLSFRSGWLALPEK</sequence>
<evidence type="ECO:0000313" key="2">
    <source>
        <dbReference type="EMBL" id="MCB4822489.1"/>
    </source>
</evidence>
<accession>A0A9X1L8F7</accession>
<keyword evidence="3" id="KW-1185">Reference proteome</keyword>
<gene>
    <name evidence="2" type="ORF">LHA35_12150</name>
</gene>
<dbReference type="EMBL" id="JAJAQI010000016">
    <property type="protein sequence ID" value="MCB4822489.1"/>
    <property type="molecule type" value="Genomic_DNA"/>
</dbReference>
<dbReference type="AlphaFoldDB" id="A0A9X1L8F7"/>
<comment type="caution">
    <text evidence="2">The sequence shown here is derived from an EMBL/GenBank/DDBJ whole genome shotgun (WGS) entry which is preliminary data.</text>
</comment>
<organism evidence="2 3">
    <name type="scientific">Roseicella aerolata</name>
    <dbReference type="NCBI Taxonomy" id="2883479"/>
    <lineage>
        <taxon>Bacteria</taxon>
        <taxon>Pseudomonadati</taxon>
        <taxon>Pseudomonadota</taxon>
        <taxon>Alphaproteobacteria</taxon>
        <taxon>Acetobacterales</taxon>
        <taxon>Roseomonadaceae</taxon>
        <taxon>Roseicella</taxon>
    </lineage>
</organism>
<dbReference type="Pfam" id="PF07330">
    <property type="entry name" value="DUF1467"/>
    <property type="match status" value="1"/>
</dbReference>
<dbReference type="RefSeq" id="WP_226608538.1">
    <property type="nucleotide sequence ID" value="NZ_JAJAQI010000016.1"/>
</dbReference>
<proteinExistence type="predicted"/>
<reference evidence="2" key="1">
    <citation type="submission" date="2021-10" db="EMBL/GenBank/DDBJ databases">
        <title>Roseicella aerolatum sp. nov., isolated from aerosols of e-waste dismantling site.</title>
        <authorList>
            <person name="Qin T."/>
        </authorList>
    </citation>
    <scope>NUCLEOTIDE SEQUENCE</scope>
    <source>
        <strain evidence="2">GB24</strain>
    </source>
</reference>
<name>A0A9X1L8F7_9PROT</name>
<keyword evidence="1" id="KW-0812">Transmembrane</keyword>
<keyword evidence="1" id="KW-1133">Transmembrane helix</keyword>
<evidence type="ECO:0000256" key="1">
    <source>
        <dbReference type="SAM" id="Phobius"/>
    </source>
</evidence>
<evidence type="ECO:0000313" key="3">
    <source>
        <dbReference type="Proteomes" id="UP001139311"/>
    </source>
</evidence>
<dbReference type="InterPro" id="IPR009935">
    <property type="entry name" value="DUF1467"/>
</dbReference>